<accession>E9GPH1</accession>
<feature type="region of interest" description="Disordered" evidence="1">
    <location>
        <begin position="60"/>
        <end position="157"/>
    </location>
</feature>
<feature type="compositionally biased region" description="Basic residues" evidence="1">
    <location>
        <begin position="32"/>
        <end position="42"/>
    </location>
</feature>
<reference evidence="2 3" key="1">
    <citation type="journal article" date="2011" name="Science">
        <title>The ecoresponsive genome of Daphnia pulex.</title>
        <authorList>
            <person name="Colbourne J.K."/>
            <person name="Pfrender M.E."/>
            <person name="Gilbert D."/>
            <person name="Thomas W.K."/>
            <person name="Tucker A."/>
            <person name="Oakley T.H."/>
            <person name="Tokishita S."/>
            <person name="Aerts A."/>
            <person name="Arnold G.J."/>
            <person name="Basu M.K."/>
            <person name="Bauer D.J."/>
            <person name="Caceres C.E."/>
            <person name="Carmel L."/>
            <person name="Casola C."/>
            <person name="Choi J.H."/>
            <person name="Detter J.C."/>
            <person name="Dong Q."/>
            <person name="Dusheyko S."/>
            <person name="Eads B.D."/>
            <person name="Frohlich T."/>
            <person name="Geiler-Samerotte K.A."/>
            <person name="Gerlach D."/>
            <person name="Hatcher P."/>
            <person name="Jogdeo S."/>
            <person name="Krijgsveld J."/>
            <person name="Kriventseva E.V."/>
            <person name="Kultz D."/>
            <person name="Laforsch C."/>
            <person name="Lindquist E."/>
            <person name="Lopez J."/>
            <person name="Manak J.R."/>
            <person name="Muller J."/>
            <person name="Pangilinan J."/>
            <person name="Patwardhan R.P."/>
            <person name="Pitluck S."/>
            <person name="Pritham E.J."/>
            <person name="Rechtsteiner A."/>
            <person name="Rho M."/>
            <person name="Rogozin I.B."/>
            <person name="Sakarya O."/>
            <person name="Salamov A."/>
            <person name="Schaack S."/>
            <person name="Shapiro H."/>
            <person name="Shiga Y."/>
            <person name="Skalitzky C."/>
            <person name="Smith Z."/>
            <person name="Souvorov A."/>
            <person name="Sung W."/>
            <person name="Tang Z."/>
            <person name="Tsuchiya D."/>
            <person name="Tu H."/>
            <person name="Vos H."/>
            <person name="Wang M."/>
            <person name="Wolf Y.I."/>
            <person name="Yamagata H."/>
            <person name="Yamada T."/>
            <person name="Ye Y."/>
            <person name="Shaw J.R."/>
            <person name="Andrews J."/>
            <person name="Crease T.J."/>
            <person name="Tang H."/>
            <person name="Lucas S.M."/>
            <person name="Robertson H.M."/>
            <person name="Bork P."/>
            <person name="Koonin E.V."/>
            <person name="Zdobnov E.M."/>
            <person name="Grigoriev I.V."/>
            <person name="Lynch M."/>
            <person name="Boore J.L."/>
        </authorList>
    </citation>
    <scope>NUCLEOTIDE SEQUENCE [LARGE SCALE GENOMIC DNA]</scope>
</reference>
<feature type="compositionally biased region" description="Basic and acidic residues" evidence="1">
    <location>
        <begin position="68"/>
        <end position="77"/>
    </location>
</feature>
<feature type="region of interest" description="Disordered" evidence="1">
    <location>
        <begin position="1"/>
        <end position="47"/>
    </location>
</feature>
<evidence type="ECO:0000313" key="2">
    <source>
        <dbReference type="EMBL" id="EFX78637.1"/>
    </source>
</evidence>
<organism evidence="2 3">
    <name type="scientific">Daphnia pulex</name>
    <name type="common">Water flea</name>
    <dbReference type="NCBI Taxonomy" id="6669"/>
    <lineage>
        <taxon>Eukaryota</taxon>
        <taxon>Metazoa</taxon>
        <taxon>Ecdysozoa</taxon>
        <taxon>Arthropoda</taxon>
        <taxon>Crustacea</taxon>
        <taxon>Branchiopoda</taxon>
        <taxon>Diplostraca</taxon>
        <taxon>Cladocera</taxon>
        <taxon>Anomopoda</taxon>
        <taxon>Daphniidae</taxon>
        <taxon>Daphnia</taxon>
    </lineage>
</organism>
<evidence type="ECO:0000313" key="3">
    <source>
        <dbReference type="Proteomes" id="UP000000305"/>
    </source>
</evidence>
<dbReference type="HOGENOM" id="CLU_1679715_0_0_1"/>
<keyword evidence="3" id="KW-1185">Reference proteome</keyword>
<dbReference type="Proteomes" id="UP000000305">
    <property type="component" value="Unassembled WGS sequence"/>
</dbReference>
<sequence>MGKHQTTEKTPSTRKKPFFNSPSKELVEAAGKKRSARWKNLRSAKDSETIHLSDSAKLLFGDELDEQPSDREDELLKETPVLVPASTQAITPAAATTAQAEDDQQPHLVPIRRSGQRIDSGPDSEEELQLEVEEDEPALEEVALSNFPTKSADSQLL</sequence>
<feature type="compositionally biased region" description="Low complexity" evidence="1">
    <location>
        <begin position="84"/>
        <end position="99"/>
    </location>
</feature>
<protein>
    <submittedName>
        <fullName evidence="2">Uncharacterized protein</fullName>
    </submittedName>
</protein>
<gene>
    <name evidence="2" type="ORF">DAPPUDRAFT_246018</name>
</gene>
<dbReference type="KEGG" id="dpx:DAPPUDRAFT_246018"/>
<dbReference type="InParanoid" id="E9GPH1"/>
<feature type="compositionally biased region" description="Acidic residues" evidence="1">
    <location>
        <begin position="122"/>
        <end position="139"/>
    </location>
</feature>
<dbReference type="EMBL" id="GL732556">
    <property type="protein sequence ID" value="EFX78637.1"/>
    <property type="molecule type" value="Genomic_DNA"/>
</dbReference>
<dbReference type="AlphaFoldDB" id="E9GPH1"/>
<proteinExistence type="predicted"/>
<feature type="compositionally biased region" description="Polar residues" evidence="1">
    <location>
        <begin position="146"/>
        <end position="157"/>
    </location>
</feature>
<evidence type="ECO:0000256" key="1">
    <source>
        <dbReference type="SAM" id="MobiDB-lite"/>
    </source>
</evidence>
<name>E9GPH1_DAPPU</name>